<gene>
    <name evidence="3" type="ORF">HNAJ_LOCUS11639</name>
</gene>
<name>A0A0R3TV26_RODNA</name>
<feature type="chain" id="PRO_5043132139" evidence="2">
    <location>
        <begin position="19"/>
        <end position="68"/>
    </location>
</feature>
<proteinExistence type="predicted"/>
<dbReference type="Proteomes" id="UP000278807">
    <property type="component" value="Unassembled WGS sequence"/>
</dbReference>
<evidence type="ECO:0000313" key="4">
    <source>
        <dbReference type="Proteomes" id="UP000278807"/>
    </source>
</evidence>
<feature type="signal peptide" evidence="2">
    <location>
        <begin position="1"/>
        <end position="18"/>
    </location>
</feature>
<keyword evidence="4" id="KW-1185">Reference proteome</keyword>
<dbReference type="AlphaFoldDB" id="A0A0R3TV26"/>
<keyword evidence="2" id="KW-0732">Signal</keyword>
<evidence type="ECO:0000256" key="1">
    <source>
        <dbReference type="SAM" id="MobiDB-lite"/>
    </source>
</evidence>
<feature type="region of interest" description="Disordered" evidence="1">
    <location>
        <begin position="20"/>
        <end position="47"/>
    </location>
</feature>
<protein>
    <submittedName>
        <fullName evidence="5">Secreted protein</fullName>
    </submittedName>
</protein>
<evidence type="ECO:0000256" key="2">
    <source>
        <dbReference type="SAM" id="SignalP"/>
    </source>
</evidence>
<reference evidence="5" key="1">
    <citation type="submission" date="2017-02" db="UniProtKB">
        <authorList>
            <consortium name="WormBaseParasite"/>
        </authorList>
    </citation>
    <scope>IDENTIFICATION</scope>
</reference>
<feature type="compositionally biased region" description="Polar residues" evidence="1">
    <location>
        <begin position="20"/>
        <end position="34"/>
    </location>
</feature>
<dbReference type="EMBL" id="UZAE01013694">
    <property type="protein sequence ID" value="VDO10933.1"/>
    <property type="molecule type" value="Genomic_DNA"/>
</dbReference>
<evidence type="ECO:0000313" key="3">
    <source>
        <dbReference type="EMBL" id="VDO10933.1"/>
    </source>
</evidence>
<organism evidence="5">
    <name type="scientific">Rodentolepis nana</name>
    <name type="common">Dwarf tapeworm</name>
    <name type="synonym">Hymenolepis nana</name>
    <dbReference type="NCBI Taxonomy" id="102285"/>
    <lineage>
        <taxon>Eukaryota</taxon>
        <taxon>Metazoa</taxon>
        <taxon>Spiralia</taxon>
        <taxon>Lophotrochozoa</taxon>
        <taxon>Platyhelminthes</taxon>
        <taxon>Cestoda</taxon>
        <taxon>Eucestoda</taxon>
        <taxon>Cyclophyllidea</taxon>
        <taxon>Hymenolepididae</taxon>
        <taxon>Rodentolepis</taxon>
    </lineage>
</organism>
<reference evidence="3 4" key="2">
    <citation type="submission" date="2018-11" db="EMBL/GenBank/DDBJ databases">
        <authorList>
            <consortium name="Pathogen Informatics"/>
        </authorList>
    </citation>
    <scope>NUCLEOTIDE SEQUENCE [LARGE SCALE GENOMIC DNA]</scope>
</reference>
<sequence length="68" mass="7113">MNSLYLLILFSLAVIGNSDVQGESSADSTASGETDPSDEGDSTTTSSASMTFMSKSLVIPLAVFLKLY</sequence>
<accession>A0A0R3TV26</accession>
<evidence type="ECO:0000313" key="5">
    <source>
        <dbReference type="WBParaSite" id="HNAJ_0001164901-mRNA-1"/>
    </source>
</evidence>
<dbReference type="WBParaSite" id="HNAJ_0001164901-mRNA-1">
    <property type="protein sequence ID" value="HNAJ_0001164901-mRNA-1"/>
    <property type="gene ID" value="HNAJ_0001164901"/>
</dbReference>